<dbReference type="Proteomes" id="UP000261212">
    <property type="component" value="Unassembled WGS sequence"/>
</dbReference>
<proteinExistence type="predicted"/>
<evidence type="ECO:0000256" key="5">
    <source>
        <dbReference type="ARBA" id="ARBA00023136"/>
    </source>
</evidence>
<dbReference type="InterPro" id="IPR015867">
    <property type="entry name" value="N-reg_PII/ATP_PRibTrfase_C"/>
</dbReference>
<dbReference type="InterPro" id="IPR051461">
    <property type="entry name" value="UPF0750_membrane"/>
</dbReference>
<evidence type="ECO:0000256" key="6">
    <source>
        <dbReference type="SAM" id="Phobius"/>
    </source>
</evidence>
<evidence type="ECO:0000256" key="1">
    <source>
        <dbReference type="ARBA" id="ARBA00004651"/>
    </source>
</evidence>
<dbReference type="InterPro" id="IPR003740">
    <property type="entry name" value="YitT"/>
</dbReference>
<feature type="transmembrane region" description="Helical" evidence="6">
    <location>
        <begin position="52"/>
        <end position="76"/>
    </location>
</feature>
<keyword evidence="5 6" id="KW-0472">Membrane</keyword>
<comment type="subcellular location">
    <subcellularLocation>
        <location evidence="1">Cell membrane</location>
        <topology evidence="1">Multi-pass membrane protein</topology>
    </subcellularLocation>
</comment>
<dbReference type="EMBL" id="QUSM01000007">
    <property type="protein sequence ID" value="RGD73176.1"/>
    <property type="molecule type" value="Genomic_DNA"/>
</dbReference>
<name>A0A3E3DVQ7_9FIRM</name>
<keyword evidence="4 6" id="KW-1133">Transmembrane helix</keyword>
<dbReference type="InterPro" id="IPR019264">
    <property type="entry name" value="DUF2179"/>
</dbReference>
<evidence type="ECO:0000313" key="9">
    <source>
        <dbReference type="Proteomes" id="UP000261212"/>
    </source>
</evidence>
<feature type="transmembrane region" description="Helical" evidence="6">
    <location>
        <begin position="111"/>
        <end position="132"/>
    </location>
</feature>
<organism evidence="8 9">
    <name type="scientific">Anaerofustis stercorihominis</name>
    <dbReference type="NCBI Taxonomy" id="214853"/>
    <lineage>
        <taxon>Bacteria</taxon>
        <taxon>Bacillati</taxon>
        <taxon>Bacillota</taxon>
        <taxon>Clostridia</taxon>
        <taxon>Eubacteriales</taxon>
        <taxon>Eubacteriaceae</taxon>
        <taxon>Anaerofustis</taxon>
    </lineage>
</organism>
<comment type="caution">
    <text evidence="8">The sequence shown here is derived from an EMBL/GenBank/DDBJ whole genome shotgun (WGS) entry which is preliminary data.</text>
</comment>
<gene>
    <name evidence="8" type="ORF">DW687_10560</name>
</gene>
<feature type="transmembrane region" description="Helical" evidence="6">
    <location>
        <begin position="13"/>
        <end position="40"/>
    </location>
</feature>
<dbReference type="GO" id="GO:0005886">
    <property type="term" value="C:plasma membrane"/>
    <property type="evidence" value="ECO:0007669"/>
    <property type="project" value="UniProtKB-SubCell"/>
</dbReference>
<dbReference type="PANTHER" id="PTHR33545">
    <property type="entry name" value="UPF0750 MEMBRANE PROTEIN YITT-RELATED"/>
    <property type="match status" value="1"/>
</dbReference>
<evidence type="ECO:0000256" key="4">
    <source>
        <dbReference type="ARBA" id="ARBA00022989"/>
    </source>
</evidence>
<dbReference type="CDD" id="cd16380">
    <property type="entry name" value="YitT_C"/>
    <property type="match status" value="1"/>
</dbReference>
<dbReference type="Pfam" id="PF10035">
    <property type="entry name" value="DUF2179"/>
    <property type="match status" value="1"/>
</dbReference>
<feature type="transmembrane region" description="Helical" evidence="6">
    <location>
        <begin position="153"/>
        <end position="173"/>
    </location>
</feature>
<protein>
    <submittedName>
        <fullName evidence="8">YitT family protein</fullName>
    </submittedName>
</protein>
<dbReference type="PIRSF" id="PIRSF006483">
    <property type="entry name" value="Membrane_protein_YitT"/>
    <property type="match status" value="1"/>
</dbReference>
<keyword evidence="2" id="KW-1003">Cell membrane</keyword>
<evidence type="ECO:0000256" key="2">
    <source>
        <dbReference type="ARBA" id="ARBA00022475"/>
    </source>
</evidence>
<keyword evidence="3 6" id="KW-0812">Transmembrane</keyword>
<evidence type="ECO:0000259" key="7">
    <source>
        <dbReference type="Pfam" id="PF10035"/>
    </source>
</evidence>
<feature type="transmembrane region" description="Helical" evidence="6">
    <location>
        <begin position="88"/>
        <end position="105"/>
    </location>
</feature>
<dbReference type="AlphaFoldDB" id="A0A3E3DVQ7"/>
<dbReference type="PANTHER" id="PTHR33545:SF5">
    <property type="entry name" value="UPF0750 MEMBRANE PROTEIN YITT"/>
    <property type="match status" value="1"/>
</dbReference>
<accession>A0A3E3DVQ7</accession>
<dbReference type="Pfam" id="PF02588">
    <property type="entry name" value="YitT_membrane"/>
    <property type="match status" value="1"/>
</dbReference>
<dbReference type="Gene3D" id="3.30.70.120">
    <property type="match status" value="1"/>
</dbReference>
<dbReference type="RefSeq" id="WP_117532696.1">
    <property type="nucleotide sequence ID" value="NZ_QUSM01000007.1"/>
</dbReference>
<reference evidence="8 9" key="1">
    <citation type="submission" date="2018-08" db="EMBL/GenBank/DDBJ databases">
        <title>A genome reference for cultivated species of the human gut microbiota.</title>
        <authorList>
            <person name="Zou Y."/>
            <person name="Xue W."/>
            <person name="Luo G."/>
        </authorList>
    </citation>
    <scope>NUCLEOTIDE SEQUENCE [LARGE SCALE GENOMIC DNA]</scope>
    <source>
        <strain evidence="8 9">AM25-6</strain>
    </source>
</reference>
<feature type="domain" description="DUF2179" evidence="7">
    <location>
        <begin position="227"/>
        <end position="281"/>
    </location>
</feature>
<evidence type="ECO:0000313" key="8">
    <source>
        <dbReference type="EMBL" id="RGD73176.1"/>
    </source>
</evidence>
<evidence type="ECO:0000256" key="3">
    <source>
        <dbReference type="ARBA" id="ARBA00022692"/>
    </source>
</evidence>
<sequence length="290" mass="31722">MEKGLKKGNILKFLVDMFFVTLACMIMAFAFAAFCIPLDIAPGGFSGLATVIYSFTGAPVGAVSFIMCIPLFVILYKDMGAINFLKTLYGTFAFSFFIDIMTGKFDITNDLFLASVFGGIVFGVGVGLLFKFKGTTGGTELLALLIQKRFPHFTMGNLILILDGMVVLIAGIAFRNFEIMVYSGINIFIATKVIDFIQEGTSYTKAFYIFTSDPIGIRNAIFETLDRGVTFIKAKGGYSNEDKDILFCVVSRMEVAVLRELISDIDPDAFVILAEVSEVLGEGFKGVTEE</sequence>